<dbReference type="Proteomes" id="UP000190188">
    <property type="component" value="Unassembled WGS sequence"/>
</dbReference>
<gene>
    <name evidence="3" type="ORF">BVG16_05705</name>
</gene>
<feature type="signal peptide" evidence="2">
    <location>
        <begin position="1"/>
        <end position="21"/>
    </location>
</feature>
<evidence type="ECO:0000256" key="1">
    <source>
        <dbReference type="ARBA" id="ARBA00022729"/>
    </source>
</evidence>
<dbReference type="AlphaFoldDB" id="A0A1T2XK34"/>
<dbReference type="EMBL" id="MSZX01000002">
    <property type="protein sequence ID" value="OPA80237.1"/>
    <property type="molecule type" value="Genomic_DNA"/>
</dbReference>
<dbReference type="PANTHER" id="PTHR43649">
    <property type="entry name" value="ARABINOSE-BINDING PROTEIN-RELATED"/>
    <property type="match status" value="1"/>
</dbReference>
<keyword evidence="4" id="KW-1185">Reference proteome</keyword>
<proteinExistence type="predicted"/>
<dbReference type="Gene3D" id="3.40.190.10">
    <property type="entry name" value="Periplasmic binding protein-like II"/>
    <property type="match status" value="2"/>
</dbReference>
<evidence type="ECO:0000256" key="2">
    <source>
        <dbReference type="SAM" id="SignalP"/>
    </source>
</evidence>
<accession>A0A1T2XK34</accession>
<protein>
    <recommendedName>
        <fullName evidence="5">ABC transporter substrate-binding protein</fullName>
    </recommendedName>
</protein>
<reference evidence="3 4" key="1">
    <citation type="submission" date="2017-01" db="EMBL/GenBank/DDBJ databases">
        <title>Genome analysis of Paenibacillus selenitrireducens ES3-24.</title>
        <authorList>
            <person name="Xu D."/>
            <person name="Yao R."/>
            <person name="Zheng S."/>
        </authorList>
    </citation>
    <scope>NUCLEOTIDE SEQUENCE [LARGE SCALE GENOMIC DNA]</scope>
    <source>
        <strain evidence="3 4">ES3-24</strain>
    </source>
</reference>
<comment type="caution">
    <text evidence="3">The sequence shown here is derived from an EMBL/GenBank/DDBJ whole genome shotgun (WGS) entry which is preliminary data.</text>
</comment>
<name>A0A1T2XK34_9BACL</name>
<dbReference type="InterPro" id="IPR050490">
    <property type="entry name" value="Bact_solute-bd_prot1"/>
</dbReference>
<keyword evidence="1 2" id="KW-0732">Signal</keyword>
<evidence type="ECO:0000313" key="3">
    <source>
        <dbReference type="EMBL" id="OPA80237.1"/>
    </source>
</evidence>
<evidence type="ECO:0000313" key="4">
    <source>
        <dbReference type="Proteomes" id="UP000190188"/>
    </source>
</evidence>
<dbReference type="PANTHER" id="PTHR43649:SF33">
    <property type="entry name" value="POLYGALACTURONAN_RHAMNOGALACTURONAN-BINDING PROTEIN YTCQ"/>
    <property type="match status" value="1"/>
</dbReference>
<dbReference type="STRING" id="1324314.BVG16_05705"/>
<dbReference type="OrthoDB" id="9787283at2"/>
<organism evidence="3 4">
    <name type="scientific">Paenibacillus selenitireducens</name>
    <dbReference type="NCBI Taxonomy" id="1324314"/>
    <lineage>
        <taxon>Bacteria</taxon>
        <taxon>Bacillati</taxon>
        <taxon>Bacillota</taxon>
        <taxon>Bacilli</taxon>
        <taxon>Bacillales</taxon>
        <taxon>Paenibacillaceae</taxon>
        <taxon>Paenibacillus</taxon>
    </lineage>
</organism>
<dbReference type="PROSITE" id="PS51257">
    <property type="entry name" value="PROKAR_LIPOPROTEIN"/>
    <property type="match status" value="1"/>
</dbReference>
<feature type="chain" id="PRO_5039554027" description="ABC transporter substrate-binding protein" evidence="2">
    <location>
        <begin position="22"/>
        <end position="506"/>
    </location>
</feature>
<evidence type="ECO:0008006" key="5">
    <source>
        <dbReference type="Google" id="ProtNLM"/>
    </source>
</evidence>
<dbReference type="RefSeq" id="WP_078497585.1">
    <property type="nucleotide sequence ID" value="NZ_MSZX01000002.1"/>
</dbReference>
<dbReference type="SUPFAM" id="SSF53850">
    <property type="entry name" value="Periplasmic binding protein-like II"/>
    <property type="match status" value="1"/>
</dbReference>
<sequence>MKGKKLVKMAVPLMLTFGLIAGCGGGGSSSGTGTDSGKEADGPTPISFTTILYGEPPDFNGPFFKEVEKRTNTKLDIKAIPASSYNDKFNLALSSNELTDITLIEDPTGATTVNAIRQGAFVDLTPLLGDFEKYPNLAKIPKDIWENSKVDGKIYGVPRPRSIADHTIYIRKDWLDKLNLKMPTTTDEFYDVMKAFVEQDPDGNGKADTIGYAGLGPGMSIVGPQLSVAFGAYKPTFEGDNMLLTWMTKGYRDYLEYAHKMYAIKALPQEYSVLKEDKLSTAGKVGAPASNFLNLWKYLEDTKKADPKAELVNVPPLKGPDGYASIKFSGYYGILGISAKTPKDKIEKLLQYLDQAASPEIVDLSVNGIEGIHYTKENGKVKVNEEAKKKDPWSNAIIVAGIFDKYIKAVNLSAPDEVNEQQKKMVDDYMAVATPDPFLGLVSDTNSKRAADLFKDRETVMTKVVTGQSPIEEWEAYVNKMKADPDVQKIMKEFADQYKLKYPDKK</sequence>